<feature type="region of interest" description="Disordered" evidence="3">
    <location>
        <begin position="1"/>
        <end position="24"/>
    </location>
</feature>
<proteinExistence type="predicted"/>
<organism evidence="4 5">
    <name type="scientific">Viridothelium virens</name>
    <name type="common">Speckled blister lichen</name>
    <name type="synonym">Trypethelium virens</name>
    <dbReference type="NCBI Taxonomy" id="1048519"/>
    <lineage>
        <taxon>Eukaryota</taxon>
        <taxon>Fungi</taxon>
        <taxon>Dikarya</taxon>
        <taxon>Ascomycota</taxon>
        <taxon>Pezizomycotina</taxon>
        <taxon>Dothideomycetes</taxon>
        <taxon>Dothideomycetes incertae sedis</taxon>
        <taxon>Trypetheliales</taxon>
        <taxon>Trypetheliaceae</taxon>
        <taxon>Viridothelium</taxon>
    </lineage>
</organism>
<keyword evidence="5" id="KW-1185">Reference proteome</keyword>
<dbReference type="Proteomes" id="UP000800092">
    <property type="component" value="Unassembled WGS sequence"/>
</dbReference>
<dbReference type="GO" id="GO:0016042">
    <property type="term" value="P:lipid catabolic process"/>
    <property type="evidence" value="ECO:0007669"/>
    <property type="project" value="UniProtKB-KW"/>
</dbReference>
<evidence type="ECO:0000313" key="4">
    <source>
        <dbReference type="EMBL" id="KAF2232764.1"/>
    </source>
</evidence>
<name>A0A6A6H3T8_VIRVR</name>
<evidence type="ECO:0000313" key="5">
    <source>
        <dbReference type="Proteomes" id="UP000800092"/>
    </source>
</evidence>
<dbReference type="PANTHER" id="PTHR24185:SF1">
    <property type="entry name" value="CALCIUM-INDEPENDENT PHOSPHOLIPASE A2-GAMMA"/>
    <property type="match status" value="1"/>
</dbReference>
<dbReference type="SUPFAM" id="SSF52151">
    <property type="entry name" value="FabD/lysophospholipase-like"/>
    <property type="match status" value="1"/>
</dbReference>
<feature type="region of interest" description="Disordered" evidence="3">
    <location>
        <begin position="230"/>
        <end position="254"/>
    </location>
</feature>
<evidence type="ECO:0000256" key="3">
    <source>
        <dbReference type="SAM" id="MobiDB-lite"/>
    </source>
</evidence>
<dbReference type="GO" id="GO:0047499">
    <property type="term" value="F:calcium-independent phospholipase A2 activity"/>
    <property type="evidence" value="ECO:0007669"/>
    <property type="project" value="TreeGrafter"/>
</dbReference>
<dbReference type="OrthoDB" id="626167at2759"/>
<gene>
    <name evidence="4" type="ORF">EV356DRAFT_578065</name>
</gene>
<dbReference type="EMBL" id="ML991812">
    <property type="protein sequence ID" value="KAF2232764.1"/>
    <property type="molecule type" value="Genomic_DNA"/>
</dbReference>
<evidence type="ECO:0000256" key="1">
    <source>
        <dbReference type="ARBA" id="ARBA00022801"/>
    </source>
</evidence>
<dbReference type="GO" id="GO:0016020">
    <property type="term" value="C:membrane"/>
    <property type="evidence" value="ECO:0007669"/>
    <property type="project" value="TreeGrafter"/>
</dbReference>
<sequence length="519" mass="58443">MTDTRRDVENEDGNVGARTPEDSDVDKAWEQQNLLSLDGGGIRGYWTLLALETLVDNIALIEMDDPQQEFVAVDSSFAPLDYPDNALALARKSRNTDSLFHSLTSHRLIALLLGRFRMTVQDSLDEYRSLGDAVFGHPRMLTQRNAGVIKRSKYKAARLEKVVKDVTERRSEFQEHGTPQLPLKEGVCQVCVTSLKTKARTAAHPYFMRTYDGSKRTRYQPEAITHIKTGLTSGTNDSVPSTARRGPGMRHTPGDKLNFGEVQQLHIWQVARAATAAISYFEPLKIQIAGEGESIFEDGGFGQLNNPSMRGKAEIKNLHGPGRLDIAVSIGTARREEAGGKRHSWGIIRSLAATVTDVDGAHQVMLDCCKPEEENFDYFRFNAEAEHALEIPLDEWEPKGIKAKITNQQAGTKTIQNIRNAYASWAIDPQVQQDFRDCARALVRKRRVRASKVSRWEAFAIATFYQCRIAPCSHSHGAVRRDTFKRHLEENHPDVLPDQIDRVISDHKKNWIYRPARES</sequence>
<dbReference type="GO" id="GO:0019369">
    <property type="term" value="P:arachidonate metabolic process"/>
    <property type="evidence" value="ECO:0007669"/>
    <property type="project" value="TreeGrafter"/>
</dbReference>
<evidence type="ECO:0000256" key="2">
    <source>
        <dbReference type="ARBA" id="ARBA00022963"/>
    </source>
</evidence>
<keyword evidence="2" id="KW-0442">Lipid degradation</keyword>
<dbReference type="Gene3D" id="3.40.1090.10">
    <property type="entry name" value="Cytosolic phospholipase A2 catalytic domain"/>
    <property type="match status" value="1"/>
</dbReference>
<reference evidence="4" key="1">
    <citation type="journal article" date="2020" name="Stud. Mycol.">
        <title>101 Dothideomycetes genomes: a test case for predicting lifestyles and emergence of pathogens.</title>
        <authorList>
            <person name="Haridas S."/>
            <person name="Albert R."/>
            <person name="Binder M."/>
            <person name="Bloem J."/>
            <person name="Labutti K."/>
            <person name="Salamov A."/>
            <person name="Andreopoulos B."/>
            <person name="Baker S."/>
            <person name="Barry K."/>
            <person name="Bills G."/>
            <person name="Bluhm B."/>
            <person name="Cannon C."/>
            <person name="Castanera R."/>
            <person name="Culley D."/>
            <person name="Daum C."/>
            <person name="Ezra D."/>
            <person name="Gonzalez J."/>
            <person name="Henrissat B."/>
            <person name="Kuo A."/>
            <person name="Liang C."/>
            <person name="Lipzen A."/>
            <person name="Lutzoni F."/>
            <person name="Magnuson J."/>
            <person name="Mondo S."/>
            <person name="Nolan M."/>
            <person name="Ohm R."/>
            <person name="Pangilinan J."/>
            <person name="Park H.-J."/>
            <person name="Ramirez L."/>
            <person name="Alfaro M."/>
            <person name="Sun H."/>
            <person name="Tritt A."/>
            <person name="Yoshinaga Y."/>
            <person name="Zwiers L.-H."/>
            <person name="Turgeon B."/>
            <person name="Goodwin S."/>
            <person name="Spatafora J."/>
            <person name="Crous P."/>
            <person name="Grigoriev I."/>
        </authorList>
    </citation>
    <scope>NUCLEOTIDE SEQUENCE</scope>
    <source>
        <strain evidence="4">Tuck. ex Michener</strain>
    </source>
</reference>
<protein>
    <recommendedName>
        <fullName evidence="6">FabD/lysophospholipase-like protein</fullName>
    </recommendedName>
</protein>
<keyword evidence="2" id="KW-0443">Lipid metabolism</keyword>
<dbReference type="PANTHER" id="PTHR24185">
    <property type="entry name" value="CALCIUM-INDEPENDENT PHOSPHOLIPASE A2-GAMMA"/>
    <property type="match status" value="1"/>
</dbReference>
<keyword evidence="1" id="KW-0378">Hydrolase</keyword>
<accession>A0A6A6H3T8</accession>
<dbReference type="AlphaFoldDB" id="A0A6A6H3T8"/>
<dbReference type="InterPro" id="IPR016035">
    <property type="entry name" value="Acyl_Trfase/lysoPLipase"/>
</dbReference>
<evidence type="ECO:0008006" key="6">
    <source>
        <dbReference type="Google" id="ProtNLM"/>
    </source>
</evidence>
<feature type="compositionally biased region" description="Polar residues" evidence="3">
    <location>
        <begin position="230"/>
        <end position="241"/>
    </location>
</feature>